<evidence type="ECO:0000256" key="1">
    <source>
        <dbReference type="SAM" id="MobiDB-lite"/>
    </source>
</evidence>
<name>A0A9W6NDL1_9HYPH</name>
<dbReference type="AlphaFoldDB" id="A0A9W6NDL1"/>
<feature type="compositionally biased region" description="Acidic residues" evidence="1">
    <location>
        <begin position="715"/>
        <end position="726"/>
    </location>
</feature>
<comment type="caution">
    <text evidence="2">The sequence shown here is derived from an EMBL/GenBank/DDBJ whole genome shotgun (WGS) entry which is preliminary data.</text>
</comment>
<dbReference type="SUPFAM" id="SSF52540">
    <property type="entry name" value="P-loop containing nucleoside triphosphate hydrolases"/>
    <property type="match status" value="1"/>
</dbReference>
<dbReference type="Proteomes" id="UP001143330">
    <property type="component" value="Unassembled WGS sequence"/>
</dbReference>
<keyword evidence="3" id="KW-1185">Reference proteome</keyword>
<reference evidence="2" key="2">
    <citation type="submission" date="2023-01" db="EMBL/GenBank/DDBJ databases">
        <authorList>
            <person name="Sun Q."/>
            <person name="Evtushenko L."/>
        </authorList>
    </citation>
    <scope>NUCLEOTIDE SEQUENCE</scope>
    <source>
        <strain evidence="2">VKM B-2789</strain>
    </source>
</reference>
<sequence length="726" mass="80633">MQDSGDLASLMVDVATVIWGAPRKGATKTEIRFGEGRTVNPEKGTWFIHGASPGEGEGGGVLALIEREVKLKGKEAFSWLKDKGFHVEDRRAGAAGGGQRRDQPRDEGELGRKTVVSLWDYVDENGDLLFQTLRYQFKMPDGSWRLGKDGKVDKTYGQRRKARPEDNALDEWVYSVKGERLVPYRLPDIMEALADERPVFIVEGEKAADRLWEVGIPATTNPMGAGKWPEEFAPIFRNADLIILPDNDEPGRKHRDLVGSRLKDVAGRCRVLNLPGLPEKGDSWDWQEAGGTADALYRLVDMQARPWAPGLDPFRSRFGATTWADVFKPRKAYQWLIKGILPWREAILIYGAPQTGKSFETQNMALHIARGLPFHGRKVRKAGVVYCAFEGGKGFLNRQHAYAMEHGLGEADDINMVVLTRRADLFSSDVDCDALIEEIKHFATTFADGLGLVVLDTWSAATPGANENESGDVSKIRARVWKIMEHCQCTVLVVHHKPKNGGSPRGHGSLTGDFETTIDIDWKFAPKANPKAPEEKIYDVDKRPIRRAEVTKQREGEQGITWDFVLHQVQTGTDDDGDAITSCVVARPNEAPVEAGDPDAVKGVGTNEGEKLFLRALRRALLSSGERPDPALGLPIDVDLIVDYAKVKDEYAKLSPHDEADPKKRAEAIKKALQRARTSLTNKGVFCADNPFCWWTGKKVRGFSMNPPRPQPTEPTDDELDAEVPF</sequence>
<dbReference type="Gene3D" id="3.40.1360.10">
    <property type="match status" value="1"/>
</dbReference>
<dbReference type="InterPro" id="IPR027417">
    <property type="entry name" value="P-loop_NTPase"/>
</dbReference>
<accession>A0A9W6NDL1</accession>
<evidence type="ECO:0000313" key="3">
    <source>
        <dbReference type="Proteomes" id="UP001143330"/>
    </source>
</evidence>
<gene>
    <name evidence="2" type="ORF">GCM10017653_47360</name>
</gene>
<feature type="region of interest" description="Disordered" evidence="1">
    <location>
        <begin position="90"/>
        <end position="109"/>
    </location>
</feature>
<proteinExistence type="predicted"/>
<reference evidence="2" key="1">
    <citation type="journal article" date="2014" name="Int. J. Syst. Evol. Microbiol.">
        <title>Complete genome sequence of Corynebacterium casei LMG S-19264T (=DSM 44701T), isolated from a smear-ripened cheese.</title>
        <authorList>
            <consortium name="US DOE Joint Genome Institute (JGI-PGF)"/>
            <person name="Walter F."/>
            <person name="Albersmeier A."/>
            <person name="Kalinowski J."/>
            <person name="Ruckert C."/>
        </authorList>
    </citation>
    <scope>NUCLEOTIDE SEQUENCE</scope>
    <source>
        <strain evidence="2">VKM B-2789</strain>
    </source>
</reference>
<dbReference type="Pfam" id="PF13481">
    <property type="entry name" value="AAA_25"/>
    <property type="match status" value="1"/>
</dbReference>
<dbReference type="EMBL" id="BSFM01000021">
    <property type="protein sequence ID" value="GLK86666.1"/>
    <property type="molecule type" value="Genomic_DNA"/>
</dbReference>
<dbReference type="CDD" id="cd01029">
    <property type="entry name" value="TOPRIM_primases"/>
    <property type="match status" value="1"/>
</dbReference>
<feature type="compositionally biased region" description="Basic and acidic residues" evidence="1">
    <location>
        <begin position="99"/>
        <end position="109"/>
    </location>
</feature>
<evidence type="ECO:0000313" key="2">
    <source>
        <dbReference type="EMBL" id="GLK86666.1"/>
    </source>
</evidence>
<protein>
    <recommendedName>
        <fullName evidence="4">AAA+ ATPase domain-containing protein</fullName>
    </recommendedName>
</protein>
<dbReference type="InterPro" id="IPR034154">
    <property type="entry name" value="TOPRIM_DnaG/twinkle"/>
</dbReference>
<dbReference type="Gene3D" id="3.40.50.300">
    <property type="entry name" value="P-loop containing nucleotide triphosphate hydrolases"/>
    <property type="match status" value="1"/>
</dbReference>
<feature type="region of interest" description="Disordered" evidence="1">
    <location>
        <begin position="703"/>
        <end position="726"/>
    </location>
</feature>
<organism evidence="2 3">
    <name type="scientific">Ancylobacter defluvii</name>
    <dbReference type="NCBI Taxonomy" id="1282440"/>
    <lineage>
        <taxon>Bacteria</taxon>
        <taxon>Pseudomonadati</taxon>
        <taxon>Pseudomonadota</taxon>
        <taxon>Alphaproteobacteria</taxon>
        <taxon>Hyphomicrobiales</taxon>
        <taxon>Xanthobacteraceae</taxon>
        <taxon>Ancylobacter</taxon>
    </lineage>
</organism>
<evidence type="ECO:0008006" key="4">
    <source>
        <dbReference type="Google" id="ProtNLM"/>
    </source>
</evidence>